<evidence type="ECO:0000313" key="2">
    <source>
        <dbReference type="Proteomes" id="UP001470230"/>
    </source>
</evidence>
<keyword evidence="2" id="KW-1185">Reference proteome</keyword>
<gene>
    <name evidence="1" type="ORF">M9Y10_003229</name>
</gene>
<dbReference type="EMBL" id="JAPFFF010000010">
    <property type="protein sequence ID" value="KAK8880549.1"/>
    <property type="molecule type" value="Genomic_DNA"/>
</dbReference>
<organism evidence="1 2">
    <name type="scientific">Tritrichomonas musculus</name>
    <dbReference type="NCBI Taxonomy" id="1915356"/>
    <lineage>
        <taxon>Eukaryota</taxon>
        <taxon>Metamonada</taxon>
        <taxon>Parabasalia</taxon>
        <taxon>Tritrichomonadida</taxon>
        <taxon>Tritrichomonadidae</taxon>
        <taxon>Tritrichomonas</taxon>
    </lineage>
</organism>
<dbReference type="Proteomes" id="UP001470230">
    <property type="component" value="Unassembled WGS sequence"/>
</dbReference>
<reference evidence="1 2" key="1">
    <citation type="submission" date="2024-04" db="EMBL/GenBank/DDBJ databases">
        <title>Tritrichomonas musculus Genome.</title>
        <authorList>
            <person name="Alves-Ferreira E."/>
            <person name="Grigg M."/>
            <person name="Lorenzi H."/>
            <person name="Galac M."/>
        </authorList>
    </citation>
    <scope>NUCLEOTIDE SEQUENCE [LARGE SCALE GENOMIC DNA]</scope>
    <source>
        <strain evidence="1 2">EAF2021</strain>
    </source>
</reference>
<protein>
    <submittedName>
        <fullName evidence="1">Uncharacterized protein</fullName>
    </submittedName>
</protein>
<evidence type="ECO:0000313" key="1">
    <source>
        <dbReference type="EMBL" id="KAK8880549.1"/>
    </source>
</evidence>
<proteinExistence type="predicted"/>
<name>A0ABR2JNY6_9EUKA</name>
<sequence length="148" mass="17446">MSRKITPDERYSILDELEDIKDDYDAMLHKSTEWINEYLPFYLQSEDIIVEDVFENNQHILKLRSKDVNYYGLYRSVDIMVTKSYESGINHAYSLFYNGPYNPSRLEHQLDENGHIIPVEPNDKEPNEPNIFDMSNAEIYDIGCPEKS</sequence>
<comment type="caution">
    <text evidence="1">The sequence shown here is derived from an EMBL/GenBank/DDBJ whole genome shotgun (WGS) entry which is preliminary data.</text>
</comment>
<accession>A0ABR2JNY6</accession>